<evidence type="ECO:0000313" key="2">
    <source>
        <dbReference type="Proteomes" id="UP000033860"/>
    </source>
</evidence>
<comment type="caution">
    <text evidence="1">The sequence shown here is derived from an EMBL/GenBank/DDBJ whole genome shotgun (WGS) entry which is preliminary data.</text>
</comment>
<organism evidence="1 2">
    <name type="scientific">Candidatus Beckwithbacteria bacterium GW2011_GWB1_47_15</name>
    <dbReference type="NCBI Taxonomy" id="1618371"/>
    <lineage>
        <taxon>Bacteria</taxon>
        <taxon>Candidatus Beckwithiibacteriota</taxon>
    </lineage>
</organism>
<dbReference type="Proteomes" id="UP000033860">
    <property type="component" value="Unassembled WGS sequence"/>
</dbReference>
<gene>
    <name evidence="1" type="ORF">UX85_C0004G0166</name>
</gene>
<dbReference type="AlphaFoldDB" id="A0A0G1RVB9"/>
<proteinExistence type="predicted"/>
<protein>
    <recommendedName>
        <fullName evidence="3">Hydrogenase maturation protease</fullName>
    </recommendedName>
</protein>
<accession>A0A0G1RVB9</accession>
<dbReference type="EMBL" id="LCNT01000004">
    <property type="protein sequence ID" value="KKU61244.1"/>
    <property type="molecule type" value="Genomic_DNA"/>
</dbReference>
<reference evidence="1 2" key="1">
    <citation type="journal article" date="2015" name="Nature">
        <title>rRNA introns, odd ribosomes, and small enigmatic genomes across a large radiation of phyla.</title>
        <authorList>
            <person name="Brown C.T."/>
            <person name="Hug L.A."/>
            <person name="Thomas B.C."/>
            <person name="Sharon I."/>
            <person name="Castelle C.J."/>
            <person name="Singh A."/>
            <person name="Wilkins M.J."/>
            <person name="Williams K.H."/>
            <person name="Banfield J.F."/>
        </authorList>
    </citation>
    <scope>NUCLEOTIDE SEQUENCE [LARGE SCALE GENOMIC DNA]</scope>
</reference>
<name>A0A0G1RVB9_9BACT</name>
<evidence type="ECO:0008006" key="3">
    <source>
        <dbReference type="Google" id="ProtNLM"/>
    </source>
</evidence>
<evidence type="ECO:0000313" key="1">
    <source>
        <dbReference type="EMBL" id="KKU61244.1"/>
    </source>
</evidence>
<sequence length="129" mass="14217">MLVSVFGNPDLKEDSLVVGLVPQLRRQFPGVEFRIEDPSEGLAPPEDDLWVIVDVAGGIDGVKVLDDLERLDSLRRASVHDYDLAMELKLLAKLGRLKKFKIIAVPVGMRQNAALQGIIKVLQEISNSS</sequence>